<dbReference type="EMBL" id="CP110226">
    <property type="protein sequence ID" value="UZD23781.1"/>
    <property type="molecule type" value="Genomic_DNA"/>
</dbReference>
<organism evidence="3 4">
    <name type="scientific">Algoriphagus halophytocola</name>
    <dbReference type="NCBI Taxonomy" id="2991499"/>
    <lineage>
        <taxon>Bacteria</taxon>
        <taxon>Pseudomonadati</taxon>
        <taxon>Bacteroidota</taxon>
        <taxon>Cytophagia</taxon>
        <taxon>Cytophagales</taxon>
        <taxon>Cyclobacteriaceae</taxon>
        <taxon>Algoriphagus</taxon>
    </lineage>
</organism>
<evidence type="ECO:0000313" key="4">
    <source>
        <dbReference type="Proteomes" id="UP001163156"/>
    </source>
</evidence>
<reference evidence="3" key="1">
    <citation type="submission" date="2022-10" db="EMBL/GenBank/DDBJ databases">
        <title>Algoriphagus sp. a novel bacteria isolate from halophytes salicornia europaea.</title>
        <authorList>
            <person name="Peng Y."/>
            <person name="Jiang L."/>
            <person name="Lee J."/>
        </authorList>
    </citation>
    <scope>NUCLEOTIDE SEQUENCE</scope>
    <source>
        <strain evidence="3">TR-M5</strain>
    </source>
</reference>
<evidence type="ECO:0000256" key="2">
    <source>
        <dbReference type="SAM" id="Phobius"/>
    </source>
</evidence>
<name>A0ABY6MJ14_9BACT</name>
<accession>A0ABY6MJ14</accession>
<dbReference type="Proteomes" id="UP001163156">
    <property type="component" value="Chromosome"/>
</dbReference>
<keyword evidence="2" id="KW-1133">Transmembrane helix</keyword>
<evidence type="ECO:0000256" key="1">
    <source>
        <dbReference type="SAM" id="MobiDB-lite"/>
    </source>
</evidence>
<keyword evidence="2" id="KW-0472">Membrane</keyword>
<gene>
    <name evidence="3" type="ORF">OM944_04640</name>
</gene>
<keyword evidence="4" id="KW-1185">Reference proteome</keyword>
<evidence type="ECO:0008006" key="5">
    <source>
        <dbReference type="Google" id="ProtNLM"/>
    </source>
</evidence>
<protein>
    <recommendedName>
        <fullName evidence="5">SPOR domain-containing protein</fullName>
    </recommendedName>
</protein>
<keyword evidence="2" id="KW-0812">Transmembrane</keyword>
<evidence type="ECO:0000313" key="3">
    <source>
        <dbReference type="EMBL" id="UZD23781.1"/>
    </source>
</evidence>
<sequence>MTGKEKELKQWPDPKDFGLPVVEIAPLKTKAASKAQEASSSVPIDVKQVRKNTVDAMAAKAAASEQPKSPEFKVEEKKSSNSWIWIAAAVAIATVLVIVWQMNKPSETIESTEVLTASAVEPAVEPENESTSVNSISSEESQGVSNQDSISNSTSSPNVVAETPQTGTTIDHNVSESLVRITEKASRPYFYIIVGSLPNEELAIKEAAQYMDRAETLYLIMPYEDVPHYRLAIAGSIGFTAMKEELARVKDQYTEDLWILKY</sequence>
<dbReference type="RefSeq" id="WP_264810411.1">
    <property type="nucleotide sequence ID" value="NZ_CP110226.1"/>
</dbReference>
<feature type="region of interest" description="Disordered" evidence="1">
    <location>
        <begin position="120"/>
        <end position="167"/>
    </location>
</feature>
<feature type="transmembrane region" description="Helical" evidence="2">
    <location>
        <begin position="83"/>
        <end position="102"/>
    </location>
</feature>
<feature type="compositionally biased region" description="Low complexity" evidence="1">
    <location>
        <begin position="129"/>
        <end position="160"/>
    </location>
</feature>
<proteinExistence type="predicted"/>